<feature type="transmembrane region" description="Helical" evidence="1">
    <location>
        <begin position="21"/>
        <end position="38"/>
    </location>
</feature>
<feature type="transmembrane region" description="Helical" evidence="1">
    <location>
        <begin position="256"/>
        <end position="273"/>
    </location>
</feature>
<dbReference type="GO" id="GO:0016020">
    <property type="term" value="C:membrane"/>
    <property type="evidence" value="ECO:0007669"/>
    <property type="project" value="TreeGrafter"/>
</dbReference>
<keyword evidence="1" id="KW-0472">Membrane</keyword>
<feature type="transmembrane region" description="Helical" evidence="1">
    <location>
        <begin position="143"/>
        <end position="164"/>
    </location>
</feature>
<reference evidence="4" key="1">
    <citation type="submission" date="2018-06" db="EMBL/GenBank/DDBJ databases">
        <authorList>
            <person name="Feng T."/>
            <person name="Jeon C.O."/>
        </authorList>
    </citation>
    <scope>NUCLEOTIDE SEQUENCE [LARGE SCALE GENOMIC DNA]</scope>
    <source>
        <strain evidence="4">S23</strain>
    </source>
</reference>
<dbReference type="PANTHER" id="PTHR23028:SF131">
    <property type="entry name" value="BLR2367 PROTEIN"/>
    <property type="match status" value="1"/>
</dbReference>
<gene>
    <name evidence="3" type="ORF">DN412_39130</name>
</gene>
<evidence type="ECO:0000313" key="3">
    <source>
        <dbReference type="EMBL" id="RDK05072.1"/>
    </source>
</evidence>
<feature type="domain" description="Acyltransferase 3" evidence="2">
    <location>
        <begin position="17"/>
        <end position="334"/>
    </location>
</feature>
<feature type="transmembrane region" description="Helical" evidence="1">
    <location>
        <begin position="199"/>
        <end position="220"/>
    </location>
</feature>
<feature type="transmembrane region" description="Helical" evidence="1">
    <location>
        <begin position="96"/>
        <end position="117"/>
    </location>
</feature>
<dbReference type="EMBL" id="QKWJ01000117">
    <property type="protein sequence ID" value="RDK05072.1"/>
    <property type="molecule type" value="Genomic_DNA"/>
</dbReference>
<dbReference type="PANTHER" id="PTHR23028">
    <property type="entry name" value="ACETYLTRANSFERASE"/>
    <property type="match status" value="1"/>
</dbReference>
<feature type="transmembrane region" description="Helical" evidence="1">
    <location>
        <begin position="176"/>
        <end position="193"/>
    </location>
</feature>
<keyword evidence="4" id="KW-1185">Reference proteome</keyword>
<feature type="transmembrane region" description="Helical" evidence="1">
    <location>
        <begin position="323"/>
        <end position="343"/>
    </location>
</feature>
<sequence length="365" mass="40524">MDNFPFQENVRQTTLSGIQSLRGVAALLVVCFHAALLVQRNGWTVHLAHLLDYWGRIGVDIFFVISGFVMVVIAGDRPRGMSVACNFMRDRIIRIAPVYWVLTGLMTLALAAAPSVFNTARFDWVITLASCLFIPTLDRAAGITYPILYVGWTLSYEMLFYLVFSAMLLLRREVRIPGLILIFGTAVIAGLAMRQQGFLAFLTDPITMEFVFGCIIGQIYQKAPPVSKRAGLVVLSLGGALAAASIRENIDLQWRALAWGLPAALIVDGAALMERSGSTHWPKLLRVLGDSSYSLYLTHIFVLPLIGRVLTKLDSARIVYGDMIWIGVISIAVLFGHIFYLKFEAPVTRYLRRKSLPIEARKTPA</sequence>
<organism evidence="3 4">
    <name type="scientific">Cupriavidus lacunae</name>
    <dbReference type="NCBI Taxonomy" id="2666307"/>
    <lineage>
        <taxon>Bacteria</taxon>
        <taxon>Pseudomonadati</taxon>
        <taxon>Pseudomonadota</taxon>
        <taxon>Betaproteobacteria</taxon>
        <taxon>Burkholderiales</taxon>
        <taxon>Burkholderiaceae</taxon>
        <taxon>Cupriavidus</taxon>
    </lineage>
</organism>
<dbReference type="AlphaFoldDB" id="A0A370NHI3"/>
<dbReference type="InterPro" id="IPR002656">
    <property type="entry name" value="Acyl_transf_3_dom"/>
</dbReference>
<keyword evidence="1" id="KW-1133">Transmembrane helix</keyword>
<evidence type="ECO:0000259" key="2">
    <source>
        <dbReference type="Pfam" id="PF01757"/>
    </source>
</evidence>
<dbReference type="InterPro" id="IPR050879">
    <property type="entry name" value="Acyltransferase_3"/>
</dbReference>
<feature type="transmembrane region" description="Helical" evidence="1">
    <location>
        <begin position="293"/>
        <end position="311"/>
    </location>
</feature>
<evidence type="ECO:0000313" key="4">
    <source>
        <dbReference type="Proteomes" id="UP000255165"/>
    </source>
</evidence>
<comment type="caution">
    <text evidence="3">The sequence shown here is derived from an EMBL/GenBank/DDBJ whole genome shotgun (WGS) entry which is preliminary data.</text>
</comment>
<dbReference type="Proteomes" id="UP000255165">
    <property type="component" value="Unassembled WGS sequence"/>
</dbReference>
<dbReference type="GO" id="GO:0000271">
    <property type="term" value="P:polysaccharide biosynthetic process"/>
    <property type="evidence" value="ECO:0007669"/>
    <property type="project" value="TreeGrafter"/>
</dbReference>
<accession>A0A370NHI3</accession>
<dbReference type="GO" id="GO:0016747">
    <property type="term" value="F:acyltransferase activity, transferring groups other than amino-acyl groups"/>
    <property type="evidence" value="ECO:0007669"/>
    <property type="project" value="InterPro"/>
</dbReference>
<dbReference type="Pfam" id="PF01757">
    <property type="entry name" value="Acyl_transf_3"/>
    <property type="match status" value="1"/>
</dbReference>
<keyword evidence="1" id="KW-0812">Transmembrane</keyword>
<evidence type="ECO:0000256" key="1">
    <source>
        <dbReference type="SAM" id="Phobius"/>
    </source>
</evidence>
<name>A0A370NHI3_9BURK</name>
<protein>
    <recommendedName>
        <fullName evidence="2">Acyltransferase 3 domain-containing protein</fullName>
    </recommendedName>
</protein>
<feature type="transmembrane region" description="Helical" evidence="1">
    <location>
        <begin position="53"/>
        <end position="75"/>
    </location>
</feature>
<proteinExistence type="predicted"/>